<proteinExistence type="predicted"/>
<dbReference type="EMBL" id="MN740644">
    <property type="protein sequence ID" value="QHS79498.1"/>
    <property type="molecule type" value="Genomic_DNA"/>
</dbReference>
<accession>A0A6C0AIB9</accession>
<protein>
    <submittedName>
        <fullName evidence="1">Uncharacterized protein</fullName>
    </submittedName>
</protein>
<name>A0A6C0AIB9_9ZZZZ</name>
<sequence>MDTAKIFQAFVDDIRKTFPDLEATVNLDNDVKSFETFYSHALKILQKDDTFFTDETRTMFGIDLSKMWLRDIPKEEFWKHLQLCTIASFVHGDLKEKIGSIIDIFKAYWLKTGTPNDEVDKILNDKASEDHFKKILEYIAETRLAKMFMDVMENLDFSELNLNLENPEQMIEMLKNPEHPTIKKVMSKIQAIIKTKMERGEITQQKIQEEIEAIKAKVTSIFGNIFNDALGGTRGETAPTVLMGNSPEARRQRMLARLQKKQREKTSR</sequence>
<organism evidence="1">
    <name type="scientific">viral metagenome</name>
    <dbReference type="NCBI Taxonomy" id="1070528"/>
    <lineage>
        <taxon>unclassified sequences</taxon>
        <taxon>metagenomes</taxon>
        <taxon>organismal metagenomes</taxon>
    </lineage>
</organism>
<dbReference type="AlphaFoldDB" id="A0A6C0AIB9"/>
<reference evidence="1" key="1">
    <citation type="journal article" date="2020" name="Nature">
        <title>Giant virus diversity and host interactions through global metagenomics.</title>
        <authorList>
            <person name="Schulz F."/>
            <person name="Roux S."/>
            <person name="Paez-Espino D."/>
            <person name="Jungbluth S."/>
            <person name="Walsh D.A."/>
            <person name="Denef V.J."/>
            <person name="McMahon K.D."/>
            <person name="Konstantinidis K.T."/>
            <person name="Eloe-Fadrosh E.A."/>
            <person name="Kyrpides N.C."/>
            <person name="Woyke T."/>
        </authorList>
    </citation>
    <scope>NUCLEOTIDE SEQUENCE</scope>
    <source>
        <strain evidence="1">GVMAG-S-1035237-23</strain>
    </source>
</reference>
<evidence type="ECO:0000313" key="1">
    <source>
        <dbReference type="EMBL" id="QHS79498.1"/>
    </source>
</evidence>